<keyword evidence="5 9" id="KW-0862">Zinc</keyword>
<feature type="domain" description="MsrB" evidence="10">
    <location>
        <begin position="11"/>
        <end position="133"/>
    </location>
</feature>
<dbReference type="InterPro" id="IPR002579">
    <property type="entry name" value="Met_Sox_Rdtase_MsrB_dom"/>
</dbReference>
<evidence type="ECO:0000256" key="5">
    <source>
        <dbReference type="ARBA" id="ARBA00022833"/>
    </source>
</evidence>
<dbReference type="EC" id="1.8.4.12" evidence="2 9"/>
<dbReference type="SUPFAM" id="SSF51316">
    <property type="entry name" value="Mss4-like"/>
    <property type="match status" value="1"/>
</dbReference>
<protein>
    <recommendedName>
        <fullName evidence="3 9">Peptide methionine sulfoxide reductase MsrB</fullName>
        <ecNumber evidence="2 9">1.8.4.12</ecNumber>
    </recommendedName>
    <alternativeName>
        <fullName evidence="8 9">Peptide-methionine (R)-S-oxide reductase</fullName>
    </alternativeName>
</protein>
<feature type="binding site" evidence="9">
    <location>
        <position position="53"/>
    </location>
    <ligand>
        <name>Zn(2+)</name>
        <dbReference type="ChEBI" id="CHEBI:29105"/>
    </ligand>
</feature>
<evidence type="ECO:0000256" key="6">
    <source>
        <dbReference type="ARBA" id="ARBA00023002"/>
    </source>
</evidence>
<evidence type="ECO:0000256" key="2">
    <source>
        <dbReference type="ARBA" id="ARBA00012499"/>
    </source>
</evidence>
<dbReference type="Gene3D" id="2.170.150.20">
    <property type="entry name" value="Peptide methionine sulfoxide reductase"/>
    <property type="match status" value="1"/>
</dbReference>
<dbReference type="Pfam" id="PF01641">
    <property type="entry name" value="SelR"/>
    <property type="match status" value="1"/>
</dbReference>
<evidence type="ECO:0000256" key="3">
    <source>
        <dbReference type="ARBA" id="ARBA00021130"/>
    </source>
</evidence>
<evidence type="ECO:0000256" key="4">
    <source>
        <dbReference type="ARBA" id="ARBA00022723"/>
    </source>
</evidence>
<evidence type="ECO:0000256" key="1">
    <source>
        <dbReference type="ARBA" id="ARBA00007174"/>
    </source>
</evidence>
<dbReference type="GO" id="GO:0030091">
    <property type="term" value="P:protein repair"/>
    <property type="evidence" value="ECO:0007669"/>
    <property type="project" value="InterPro"/>
</dbReference>
<dbReference type="GO" id="GO:0033743">
    <property type="term" value="F:peptide-methionine (R)-S-oxide reductase activity"/>
    <property type="evidence" value="ECO:0007669"/>
    <property type="project" value="UniProtKB-UniRule"/>
</dbReference>
<comment type="similarity">
    <text evidence="1 9">Belongs to the MsrB Met sulfoxide reductase family.</text>
</comment>
<evidence type="ECO:0000256" key="9">
    <source>
        <dbReference type="HAMAP-Rule" id="MF_01400"/>
    </source>
</evidence>
<dbReference type="InterPro" id="IPR028427">
    <property type="entry name" value="Met_Sox_Rdtase_MsrB"/>
</dbReference>
<evidence type="ECO:0000259" key="10">
    <source>
        <dbReference type="PROSITE" id="PS51790"/>
    </source>
</evidence>
<dbReference type="GO" id="GO:0008270">
    <property type="term" value="F:zinc ion binding"/>
    <property type="evidence" value="ECO:0007669"/>
    <property type="project" value="UniProtKB-UniRule"/>
</dbReference>
<dbReference type="PROSITE" id="PS51790">
    <property type="entry name" value="MSRB"/>
    <property type="match status" value="1"/>
</dbReference>
<keyword evidence="4 9" id="KW-0479">Metal-binding</keyword>
<dbReference type="EMBL" id="CP017415">
    <property type="protein sequence ID" value="AOU98937.1"/>
    <property type="molecule type" value="Genomic_DNA"/>
</dbReference>
<comment type="catalytic activity">
    <reaction evidence="7 9">
        <text>L-methionyl-[protein] + [thioredoxin]-disulfide + H2O = L-methionyl-(R)-S-oxide-[protein] + [thioredoxin]-dithiol</text>
        <dbReference type="Rhea" id="RHEA:24164"/>
        <dbReference type="Rhea" id="RHEA-COMP:10698"/>
        <dbReference type="Rhea" id="RHEA-COMP:10700"/>
        <dbReference type="Rhea" id="RHEA-COMP:12313"/>
        <dbReference type="Rhea" id="RHEA-COMP:12314"/>
        <dbReference type="ChEBI" id="CHEBI:15377"/>
        <dbReference type="ChEBI" id="CHEBI:16044"/>
        <dbReference type="ChEBI" id="CHEBI:29950"/>
        <dbReference type="ChEBI" id="CHEBI:45764"/>
        <dbReference type="ChEBI" id="CHEBI:50058"/>
        <dbReference type="EC" id="1.8.4.12"/>
    </reaction>
</comment>
<organism evidence="11 12">
    <name type="scientific">Acidihalobacter yilgarnensis</name>
    <dbReference type="NCBI Taxonomy" id="2819280"/>
    <lineage>
        <taxon>Bacteria</taxon>
        <taxon>Pseudomonadati</taxon>
        <taxon>Pseudomonadota</taxon>
        <taxon>Gammaproteobacteria</taxon>
        <taxon>Chromatiales</taxon>
        <taxon>Ectothiorhodospiraceae</taxon>
        <taxon>Acidihalobacter</taxon>
    </lineage>
</organism>
<feature type="active site" description="Nucleophile" evidence="9">
    <location>
        <position position="122"/>
    </location>
</feature>
<dbReference type="FunFam" id="2.170.150.20:FF:000001">
    <property type="entry name" value="Peptide methionine sulfoxide reductase MsrB"/>
    <property type="match status" value="1"/>
</dbReference>
<sequence>MNDKPSIPAKDVDWRDRLSPEQFRVAREGGTEPAFTGCYWDHHEPGLYRCVCCGEALFRSGEKFDSGSGWPSYWQPTDEAAVRTIEDHSHGMRRIEARCTRCDAHLGHVFPDGPPPTGLRYCINSASLDFEADDSI</sequence>
<evidence type="ECO:0000313" key="12">
    <source>
        <dbReference type="Proteomes" id="UP000095401"/>
    </source>
</evidence>
<proteinExistence type="inferred from homology"/>
<dbReference type="InterPro" id="IPR011057">
    <property type="entry name" value="Mss4-like_sf"/>
</dbReference>
<dbReference type="KEGG" id="aprs:BI364_14105"/>
<dbReference type="PANTHER" id="PTHR10173">
    <property type="entry name" value="METHIONINE SULFOXIDE REDUCTASE"/>
    <property type="match status" value="1"/>
</dbReference>
<gene>
    <name evidence="9" type="primary">msrB</name>
    <name evidence="11" type="ORF">BI364_14105</name>
</gene>
<dbReference type="RefSeq" id="WP_070079290.1">
    <property type="nucleotide sequence ID" value="NZ_CP017415.1"/>
</dbReference>
<name>A0A1D8IRA8_9GAMM</name>
<feature type="binding site" evidence="9">
    <location>
        <position position="50"/>
    </location>
    <ligand>
        <name>Zn(2+)</name>
        <dbReference type="ChEBI" id="CHEBI:29105"/>
    </ligand>
</feature>
<dbReference type="GO" id="GO:0005737">
    <property type="term" value="C:cytoplasm"/>
    <property type="evidence" value="ECO:0007669"/>
    <property type="project" value="TreeGrafter"/>
</dbReference>
<feature type="binding site" evidence="9">
    <location>
        <position position="99"/>
    </location>
    <ligand>
        <name>Zn(2+)</name>
        <dbReference type="ChEBI" id="CHEBI:29105"/>
    </ligand>
</feature>
<dbReference type="NCBIfam" id="TIGR00357">
    <property type="entry name" value="peptide-methionine (R)-S-oxide reductase MsrB"/>
    <property type="match status" value="1"/>
</dbReference>
<reference evidence="12" key="1">
    <citation type="submission" date="2016-09" db="EMBL/GenBank/DDBJ databases">
        <title>Acidihalobacter prosperus F5.</title>
        <authorList>
            <person name="Khaleque H.N."/>
            <person name="Ramsay J.P."/>
            <person name="Kaksonen A.H."/>
            <person name="Boxall N.J."/>
            <person name="Watkin E.L.J."/>
        </authorList>
    </citation>
    <scope>NUCLEOTIDE SEQUENCE [LARGE SCALE GENOMIC DNA]</scope>
    <source>
        <strain evidence="12">F5</strain>
    </source>
</reference>
<evidence type="ECO:0000256" key="7">
    <source>
        <dbReference type="ARBA" id="ARBA00048488"/>
    </source>
</evidence>
<dbReference type="Proteomes" id="UP000095401">
    <property type="component" value="Chromosome"/>
</dbReference>
<accession>A0A1D8IRA8</accession>
<dbReference type="GO" id="GO:0006979">
    <property type="term" value="P:response to oxidative stress"/>
    <property type="evidence" value="ECO:0007669"/>
    <property type="project" value="InterPro"/>
</dbReference>
<keyword evidence="12" id="KW-1185">Reference proteome</keyword>
<dbReference type="AlphaFoldDB" id="A0A1D8IRA8"/>
<comment type="cofactor">
    <cofactor evidence="9">
        <name>Zn(2+)</name>
        <dbReference type="ChEBI" id="CHEBI:29105"/>
    </cofactor>
    <text evidence="9">Binds 1 zinc ion per subunit. The zinc ion is important for the structural integrity of the protein.</text>
</comment>
<feature type="binding site" evidence="9">
    <location>
        <position position="102"/>
    </location>
    <ligand>
        <name>Zn(2+)</name>
        <dbReference type="ChEBI" id="CHEBI:29105"/>
    </ligand>
</feature>
<evidence type="ECO:0000256" key="8">
    <source>
        <dbReference type="ARBA" id="ARBA00075819"/>
    </source>
</evidence>
<keyword evidence="6 9" id="KW-0560">Oxidoreductase</keyword>
<evidence type="ECO:0000313" key="11">
    <source>
        <dbReference type="EMBL" id="AOU98937.1"/>
    </source>
</evidence>
<dbReference type="PANTHER" id="PTHR10173:SF52">
    <property type="entry name" value="METHIONINE-R-SULFOXIDE REDUCTASE B1"/>
    <property type="match status" value="1"/>
</dbReference>
<dbReference type="HAMAP" id="MF_01400">
    <property type="entry name" value="MsrB"/>
    <property type="match status" value="1"/>
</dbReference>